<gene>
    <name evidence="2" type="ORF">JD844_026193</name>
</gene>
<dbReference type="Gene3D" id="3.30.160.20">
    <property type="match status" value="1"/>
</dbReference>
<organism evidence="2 3">
    <name type="scientific">Phrynosoma platyrhinos</name>
    <name type="common">Desert horned lizard</name>
    <dbReference type="NCBI Taxonomy" id="52577"/>
    <lineage>
        <taxon>Eukaryota</taxon>
        <taxon>Metazoa</taxon>
        <taxon>Chordata</taxon>
        <taxon>Craniata</taxon>
        <taxon>Vertebrata</taxon>
        <taxon>Euteleostomi</taxon>
        <taxon>Lepidosauria</taxon>
        <taxon>Squamata</taxon>
        <taxon>Bifurcata</taxon>
        <taxon>Unidentata</taxon>
        <taxon>Episquamata</taxon>
        <taxon>Toxicofera</taxon>
        <taxon>Iguania</taxon>
        <taxon>Phrynosomatidae</taxon>
        <taxon>Phrynosomatinae</taxon>
        <taxon>Phrynosoma</taxon>
    </lineage>
</organism>
<dbReference type="Proteomes" id="UP000826234">
    <property type="component" value="Unassembled WGS sequence"/>
</dbReference>
<reference evidence="2 3" key="1">
    <citation type="journal article" date="2022" name="Gigascience">
        <title>A chromosome-level genome assembly and annotation of the desert horned lizard, Phrynosoma platyrhinos, provides insight into chromosomal rearrangements among reptiles.</title>
        <authorList>
            <person name="Koochekian N."/>
            <person name="Ascanio A."/>
            <person name="Farleigh K."/>
            <person name="Card D.C."/>
            <person name="Schield D.R."/>
            <person name="Castoe T.A."/>
            <person name="Jezkova T."/>
        </authorList>
    </citation>
    <scope>NUCLEOTIDE SEQUENCE [LARGE SCALE GENOMIC DNA]</scope>
    <source>
        <strain evidence="2">NK-2021</strain>
    </source>
</reference>
<evidence type="ECO:0000313" key="3">
    <source>
        <dbReference type="Proteomes" id="UP000826234"/>
    </source>
</evidence>
<accession>A0ABQ7SEK2</accession>
<feature type="region of interest" description="Disordered" evidence="1">
    <location>
        <begin position="77"/>
        <end position="103"/>
    </location>
</feature>
<comment type="caution">
    <text evidence="2">The sequence shown here is derived from an EMBL/GenBank/DDBJ whole genome shotgun (WGS) entry which is preliminary data.</text>
</comment>
<dbReference type="EMBL" id="JAIPUX010005290">
    <property type="protein sequence ID" value="KAH0615755.1"/>
    <property type="molecule type" value="Genomic_DNA"/>
</dbReference>
<keyword evidence="3" id="KW-1185">Reference proteome</keyword>
<protein>
    <submittedName>
        <fullName evidence="2">Uncharacterized protein</fullName>
    </submittedName>
</protein>
<feature type="compositionally biased region" description="Basic and acidic residues" evidence="1">
    <location>
        <begin position="22"/>
        <end position="36"/>
    </location>
</feature>
<name>A0ABQ7SEK2_PHRPL</name>
<dbReference type="SUPFAM" id="SSF54768">
    <property type="entry name" value="dsRNA-binding domain-like"/>
    <property type="match status" value="1"/>
</dbReference>
<evidence type="ECO:0000256" key="1">
    <source>
        <dbReference type="SAM" id="MobiDB-lite"/>
    </source>
</evidence>
<evidence type="ECO:0000313" key="2">
    <source>
        <dbReference type="EMBL" id="KAH0615755.1"/>
    </source>
</evidence>
<proteinExistence type="predicted"/>
<sequence length="148" mass="16348">MPLSTTYAVTPLKRPMEEDEEEKSKQKEKEDSETKRSPVHAPIFTVSVEVDGVPYEVSGPSKKHVVVKVLQGMRLPTGVEEREQGDESAEETNQKPVAAAAPPMVKTVFTPSAAVPSEQTKNVKKKGSILTKHGKNPVMELNEKWLKI</sequence>
<feature type="region of interest" description="Disordered" evidence="1">
    <location>
        <begin position="1"/>
        <end position="41"/>
    </location>
</feature>